<sequence>MAGGLTENRAAHRVYESLQALSCPLVQDLYLQEDESMLELLCRPSVLRTDILAWICCRINPKFGTSKGMPEESKDPDGLEKKMAVIGQELMLCKADDLDLIKGTASPQRQLQFLQQLLSFVPGFKTSAGSSTDAEVLLSQIFAAENTPHLRQMLQPALEPWPPHIEALHEGHDSAHKPGEELPDVSDLLQSRQTELEQLRSKCDFLDSDEQNGSAFSPSSLRLAAGDLQQQMMTFSHLYETDLRLYCSRDPPSFSTDAAVFQRVHQKLLACNTELEMQREISEASGSVSEDVKRLQTQPRYWSRGEKHTLTDQLEEISQRLGSIVSQLDT</sequence>
<evidence type="ECO:0000313" key="2">
    <source>
        <dbReference type="Proteomes" id="UP000265000"/>
    </source>
</evidence>
<dbReference type="Ensembl" id="ENSFHET00000031155.1">
    <property type="protein sequence ID" value="ENSFHEP00000010328.1"/>
    <property type="gene ID" value="ENSFHEG00000011629.1"/>
</dbReference>
<dbReference type="STRING" id="8078.ENSFHEP00000010328"/>
<dbReference type="GeneTree" id="ENSGT00390000003937"/>
<dbReference type="GeneID" id="105936614"/>
<dbReference type="GO" id="GO:0051011">
    <property type="term" value="F:microtubule minus-end binding"/>
    <property type="evidence" value="ECO:0007669"/>
    <property type="project" value="TreeGrafter"/>
</dbReference>
<dbReference type="CTD" id="55559"/>
<name>A0A3Q2T6W4_FUNHE</name>
<organism evidence="1 2">
    <name type="scientific">Fundulus heteroclitus</name>
    <name type="common">Killifish</name>
    <name type="synonym">Mummichog</name>
    <dbReference type="NCBI Taxonomy" id="8078"/>
    <lineage>
        <taxon>Eukaryota</taxon>
        <taxon>Metazoa</taxon>
        <taxon>Chordata</taxon>
        <taxon>Craniata</taxon>
        <taxon>Vertebrata</taxon>
        <taxon>Euteleostomi</taxon>
        <taxon>Actinopterygii</taxon>
        <taxon>Neopterygii</taxon>
        <taxon>Teleostei</taxon>
        <taxon>Neoteleostei</taxon>
        <taxon>Acanthomorphata</taxon>
        <taxon>Ovalentaria</taxon>
        <taxon>Atherinomorphae</taxon>
        <taxon>Cyprinodontiformes</taxon>
        <taxon>Fundulidae</taxon>
        <taxon>Fundulus</taxon>
    </lineage>
</organism>
<reference evidence="1" key="2">
    <citation type="submission" date="2025-09" db="UniProtKB">
        <authorList>
            <consortium name="Ensembl"/>
        </authorList>
    </citation>
    <scope>IDENTIFICATION</scope>
</reference>
<evidence type="ECO:0000313" key="1">
    <source>
        <dbReference type="Ensembl" id="ENSFHEP00000010328.1"/>
    </source>
</evidence>
<protein>
    <submittedName>
        <fullName evidence="1">HAUS augmin like complex subunit 7</fullName>
    </submittedName>
</protein>
<dbReference type="OrthoDB" id="6435999at2759"/>
<proteinExistence type="predicted"/>
<dbReference type="PANTHER" id="PTHR14352:SF2">
    <property type="entry name" value="HAUS AUGMIN-LIKE COMPLEX SUBUNIT 7"/>
    <property type="match status" value="1"/>
</dbReference>
<dbReference type="InterPro" id="IPR029711">
    <property type="entry name" value="Haus7-like"/>
</dbReference>
<dbReference type="PANTHER" id="PTHR14352">
    <property type="entry name" value="HAUS AUGMIN-LIKE COMPLEX SUBUNIT 7"/>
    <property type="match status" value="1"/>
</dbReference>
<keyword evidence="2" id="KW-1185">Reference proteome</keyword>
<dbReference type="GO" id="GO:0051225">
    <property type="term" value="P:spindle assembly"/>
    <property type="evidence" value="ECO:0007669"/>
    <property type="project" value="TreeGrafter"/>
</dbReference>
<dbReference type="GO" id="GO:0031023">
    <property type="term" value="P:microtubule organizing center organization"/>
    <property type="evidence" value="ECO:0007669"/>
    <property type="project" value="TreeGrafter"/>
</dbReference>
<reference evidence="1" key="1">
    <citation type="submission" date="2025-08" db="UniProtKB">
        <authorList>
            <consortium name="Ensembl"/>
        </authorList>
    </citation>
    <scope>IDENTIFICATION</scope>
</reference>
<dbReference type="AlphaFoldDB" id="A0A3Q2T6W4"/>
<dbReference type="GO" id="GO:0070652">
    <property type="term" value="C:HAUS complex"/>
    <property type="evidence" value="ECO:0007669"/>
    <property type="project" value="TreeGrafter"/>
</dbReference>
<dbReference type="Proteomes" id="UP000265000">
    <property type="component" value="Unplaced"/>
</dbReference>
<accession>A0A3Q2T6W4</accession>